<sequence length="309" mass="36731">MRQRFKREYAWEVSSSTINDWFVAVCTLLRPLYDHMREKILESGYIQADESHIKVQDNKKEKTTHRGFQWVYHGVEEKLILFHYRKGRGKHGPKEFLRDYQGWLQVDGYGVYDKIGAQKGIDLMGCHVHVRRKFYEAKEYDQKRAKHALEVYRQLYDIETQCRNMSSEQRHEYRNEHSRPILEGFKKWLDEEAVRVLPKSPMGNAIRYAIRQWHKTIRVLEDGRLEMDNNLVENKIRPLALGRKNYLFAGSHDAAQRIAMMYSFFATCKANEVNPYEWLKVTLDKIPDHPVNRLNELLPTKIAIKEESA</sequence>
<dbReference type="InterPro" id="IPR052344">
    <property type="entry name" value="Transposase-related"/>
</dbReference>
<dbReference type="InterPro" id="IPR004291">
    <property type="entry name" value="Transposase_IS66_central"/>
</dbReference>
<feature type="domain" description="Transposase IS66 central" evidence="1">
    <location>
        <begin position="3"/>
        <end position="256"/>
    </location>
</feature>
<evidence type="ECO:0000259" key="1">
    <source>
        <dbReference type="Pfam" id="PF03050"/>
    </source>
</evidence>
<accession>A0A953LER0</accession>
<evidence type="ECO:0000313" key="4">
    <source>
        <dbReference type="Proteomes" id="UP000753961"/>
    </source>
</evidence>
<feature type="domain" description="Transposase IS66 C-terminal" evidence="2">
    <location>
        <begin position="263"/>
        <end position="299"/>
    </location>
</feature>
<proteinExistence type="predicted"/>
<dbReference type="Proteomes" id="UP000753961">
    <property type="component" value="Unassembled WGS sequence"/>
</dbReference>
<reference evidence="3" key="1">
    <citation type="submission" date="2021-06" db="EMBL/GenBank/DDBJ databases">
        <title>44 bacteria genomes isolated from Dapeng, Shenzhen.</title>
        <authorList>
            <person name="Zheng W."/>
            <person name="Yu S."/>
            <person name="Huang Y."/>
        </authorList>
    </citation>
    <scope>NUCLEOTIDE SEQUENCE</scope>
    <source>
        <strain evidence="3">DP5N28-2</strain>
    </source>
</reference>
<protein>
    <submittedName>
        <fullName evidence="3">IS66 family transposase</fullName>
    </submittedName>
</protein>
<evidence type="ECO:0000313" key="3">
    <source>
        <dbReference type="EMBL" id="MBY5960254.1"/>
    </source>
</evidence>
<gene>
    <name evidence="3" type="ORF">KUV50_19035</name>
</gene>
<organism evidence="3 4">
    <name type="scientific">Membranihabitans marinus</name>
    <dbReference type="NCBI Taxonomy" id="1227546"/>
    <lineage>
        <taxon>Bacteria</taxon>
        <taxon>Pseudomonadati</taxon>
        <taxon>Bacteroidota</taxon>
        <taxon>Saprospiria</taxon>
        <taxon>Saprospirales</taxon>
        <taxon>Saprospiraceae</taxon>
        <taxon>Membranihabitans</taxon>
    </lineage>
</organism>
<dbReference type="EMBL" id="JAHVHU010000028">
    <property type="protein sequence ID" value="MBY5960254.1"/>
    <property type="molecule type" value="Genomic_DNA"/>
</dbReference>
<dbReference type="Pfam" id="PF03050">
    <property type="entry name" value="DDE_Tnp_IS66"/>
    <property type="match status" value="1"/>
</dbReference>
<dbReference type="InterPro" id="IPR039552">
    <property type="entry name" value="IS66_C"/>
</dbReference>
<dbReference type="PANTHER" id="PTHR33678:SF1">
    <property type="entry name" value="BLL1576 PROTEIN"/>
    <property type="match status" value="1"/>
</dbReference>
<dbReference type="AlphaFoldDB" id="A0A953LER0"/>
<dbReference type="PANTHER" id="PTHR33678">
    <property type="entry name" value="BLL1576 PROTEIN"/>
    <property type="match status" value="1"/>
</dbReference>
<keyword evidence="4" id="KW-1185">Reference proteome</keyword>
<evidence type="ECO:0000259" key="2">
    <source>
        <dbReference type="Pfam" id="PF13817"/>
    </source>
</evidence>
<dbReference type="NCBIfam" id="NF033517">
    <property type="entry name" value="transpos_IS66"/>
    <property type="match status" value="1"/>
</dbReference>
<name>A0A953LER0_9BACT</name>
<comment type="caution">
    <text evidence="3">The sequence shown here is derived from an EMBL/GenBank/DDBJ whole genome shotgun (WGS) entry which is preliminary data.</text>
</comment>
<dbReference type="Pfam" id="PF13817">
    <property type="entry name" value="DDE_Tnp_IS66_C"/>
    <property type="match status" value="1"/>
</dbReference>